<evidence type="ECO:0000256" key="1">
    <source>
        <dbReference type="ARBA" id="ARBA00007381"/>
    </source>
</evidence>
<protein>
    <recommendedName>
        <fullName evidence="6">Heat shock 70 kDa protein 12A</fullName>
    </recommendedName>
</protein>
<proteinExistence type="inferred from homology"/>
<evidence type="ECO:0000256" key="3">
    <source>
        <dbReference type="ARBA" id="ARBA00022840"/>
    </source>
</evidence>
<evidence type="ECO:0000313" key="5">
    <source>
        <dbReference type="Proteomes" id="UP000005408"/>
    </source>
</evidence>
<dbReference type="GO" id="GO:0005524">
    <property type="term" value="F:ATP binding"/>
    <property type="evidence" value="ECO:0007669"/>
    <property type="project" value="UniProtKB-KW"/>
</dbReference>
<dbReference type="AlphaFoldDB" id="A0A8W8M0F8"/>
<dbReference type="PANTHER" id="PTHR14187">
    <property type="entry name" value="ALPHA KINASE/ELONGATION FACTOR 2 KINASE"/>
    <property type="match status" value="1"/>
</dbReference>
<comment type="similarity">
    <text evidence="1">Belongs to the heat shock protein 70 family.</text>
</comment>
<dbReference type="Proteomes" id="UP000005408">
    <property type="component" value="Unassembled WGS sequence"/>
</dbReference>
<evidence type="ECO:0008006" key="6">
    <source>
        <dbReference type="Google" id="ProtNLM"/>
    </source>
</evidence>
<dbReference type="Gene3D" id="3.30.420.40">
    <property type="match status" value="2"/>
</dbReference>
<accession>A0A8W8M0F8</accession>
<dbReference type="EnsemblMetazoa" id="G31000.1">
    <property type="protein sequence ID" value="G31000.1:cds"/>
    <property type="gene ID" value="G31000"/>
</dbReference>
<dbReference type="InterPro" id="IPR013126">
    <property type="entry name" value="Hsp_70_fam"/>
</dbReference>
<reference evidence="4" key="1">
    <citation type="submission" date="2022-08" db="UniProtKB">
        <authorList>
            <consortium name="EnsemblMetazoa"/>
        </authorList>
    </citation>
    <scope>IDENTIFICATION</scope>
    <source>
        <strain evidence="4">05x7-T-G4-1.051#20</strain>
    </source>
</reference>
<sequence length="520" mass="59365">MPHLLVAAIDFGTTYSGCAFSFYDEFKKDPTKSFVKNWIDPNSSMMYCKTSTCILFNEEKEFNEFGFAAEAKYLDLMLENDHHNWYFFRRFKMVLYEIQSEDQEILIEDEHGNTMPALTVFSESLRYLKQSLLDYVNDSVIISMDDIKWVITVPAIWSDPAKTFMRRAAIQAEIDSDMLTIALEPEAAALFVKYLPVERKVDGNDKEVLQAFAPGSKYIVVDAGGGTVDITAHEVLEDGHVKELIKSTGGSWGGTKVDEEYMDFLKRLIGDDTTKYIDENLPSLLFEARRDFENAKHIIKPNSDKKINVRFPAKIAEIYTTLHPDKDLRAKDIVLTKNKKQMAVLFKGDKLRLATKDVEDFFTQSVKNITDHLAKLLQENDGKGISTIILVGGYAESQMLVQGIKAMFPEINTIIPKEAAWSVLRGAVIFGHDPSMISQRRSKYTYGVSVNKKFNPLEHDEKYKYEDGGEIRCRNIFSKLLEVDELVTVGVHQKEKRYRLKSCKDAGISHWGFHIVPFVK</sequence>
<keyword evidence="5" id="KW-1185">Reference proteome</keyword>
<name>A0A8W8M0F8_MAGGI</name>
<dbReference type="GO" id="GO:0140662">
    <property type="term" value="F:ATP-dependent protein folding chaperone"/>
    <property type="evidence" value="ECO:0007669"/>
    <property type="project" value="InterPro"/>
</dbReference>
<organism evidence="4 5">
    <name type="scientific">Magallana gigas</name>
    <name type="common">Pacific oyster</name>
    <name type="synonym">Crassostrea gigas</name>
    <dbReference type="NCBI Taxonomy" id="29159"/>
    <lineage>
        <taxon>Eukaryota</taxon>
        <taxon>Metazoa</taxon>
        <taxon>Spiralia</taxon>
        <taxon>Lophotrochozoa</taxon>
        <taxon>Mollusca</taxon>
        <taxon>Bivalvia</taxon>
        <taxon>Autobranchia</taxon>
        <taxon>Pteriomorphia</taxon>
        <taxon>Ostreida</taxon>
        <taxon>Ostreoidea</taxon>
        <taxon>Ostreidae</taxon>
        <taxon>Magallana</taxon>
    </lineage>
</organism>
<evidence type="ECO:0000256" key="2">
    <source>
        <dbReference type="ARBA" id="ARBA00022741"/>
    </source>
</evidence>
<keyword evidence="3" id="KW-0067">ATP-binding</keyword>
<dbReference type="Pfam" id="PF00012">
    <property type="entry name" value="HSP70"/>
    <property type="match status" value="1"/>
</dbReference>
<evidence type="ECO:0000313" key="4">
    <source>
        <dbReference type="EnsemblMetazoa" id="G31000.1:cds"/>
    </source>
</evidence>
<dbReference type="CDD" id="cd10229">
    <property type="entry name" value="ASKHA_NBD_HSP70_HSPA12"/>
    <property type="match status" value="1"/>
</dbReference>
<dbReference type="Gene3D" id="3.90.640.10">
    <property type="entry name" value="Actin, Chain A, domain 4"/>
    <property type="match status" value="1"/>
</dbReference>
<dbReference type="PANTHER" id="PTHR14187:SF5">
    <property type="entry name" value="HEAT SHOCK 70 KDA PROTEIN 12A"/>
    <property type="match status" value="1"/>
</dbReference>
<dbReference type="InterPro" id="IPR043129">
    <property type="entry name" value="ATPase_NBD"/>
</dbReference>
<dbReference type="SUPFAM" id="SSF53067">
    <property type="entry name" value="Actin-like ATPase domain"/>
    <property type="match status" value="2"/>
</dbReference>
<keyword evidence="2" id="KW-0547">Nucleotide-binding</keyword>